<keyword evidence="3" id="KW-0325">Glycoprotein</keyword>
<accession>X1JBM6</accession>
<reference evidence="4" key="1">
    <citation type="journal article" date="2014" name="Front. Microbiol.">
        <title>High frequency of phylogenetically diverse reductive dehalogenase-homologous genes in deep subseafloor sedimentary metagenomes.</title>
        <authorList>
            <person name="Kawai M."/>
            <person name="Futagami T."/>
            <person name="Toyoda A."/>
            <person name="Takaki Y."/>
            <person name="Nishi S."/>
            <person name="Hori S."/>
            <person name="Arai W."/>
            <person name="Tsubouchi T."/>
            <person name="Morono Y."/>
            <person name="Uchiyama I."/>
            <person name="Ito T."/>
            <person name="Fujiyama A."/>
            <person name="Inagaki F."/>
            <person name="Takami H."/>
        </authorList>
    </citation>
    <scope>NUCLEOTIDE SEQUENCE</scope>
    <source>
        <strain evidence="4">Expedition CK06-06</strain>
    </source>
</reference>
<evidence type="ECO:0000256" key="3">
    <source>
        <dbReference type="ARBA" id="ARBA00023180"/>
    </source>
</evidence>
<gene>
    <name evidence="4" type="ORF">S03H2_44955</name>
</gene>
<feature type="non-terminal residue" evidence="4">
    <location>
        <position position="69"/>
    </location>
</feature>
<comment type="caution">
    <text evidence="4">The sequence shown here is derived from an EMBL/GenBank/DDBJ whole genome shotgun (WGS) entry which is preliminary data.</text>
</comment>
<organism evidence="4">
    <name type="scientific">marine sediment metagenome</name>
    <dbReference type="NCBI Taxonomy" id="412755"/>
    <lineage>
        <taxon>unclassified sequences</taxon>
        <taxon>metagenomes</taxon>
        <taxon>ecological metagenomes</taxon>
    </lineage>
</organism>
<dbReference type="Gene3D" id="2.130.10.130">
    <property type="entry name" value="Integrin alpha, N-terminal"/>
    <property type="match status" value="1"/>
</dbReference>
<dbReference type="EMBL" id="BARU01028137">
    <property type="protein sequence ID" value="GAH67158.1"/>
    <property type="molecule type" value="Genomic_DNA"/>
</dbReference>
<dbReference type="PROSITE" id="PS51470">
    <property type="entry name" value="FG_GAP"/>
    <property type="match status" value="1"/>
</dbReference>
<evidence type="ECO:0000313" key="4">
    <source>
        <dbReference type="EMBL" id="GAH67158.1"/>
    </source>
</evidence>
<dbReference type="Pfam" id="PF14312">
    <property type="entry name" value="FG-GAP_2"/>
    <property type="match status" value="1"/>
</dbReference>
<evidence type="ECO:0000256" key="2">
    <source>
        <dbReference type="ARBA" id="ARBA00022737"/>
    </source>
</evidence>
<evidence type="ECO:0000256" key="1">
    <source>
        <dbReference type="ARBA" id="ARBA00022729"/>
    </source>
</evidence>
<dbReference type="AlphaFoldDB" id="X1JBM6"/>
<sequence>MYEKNGTWTLDQEIDILEIGSQFGCSVSICNGYIAVGADQFTGSETWSGKVYLYQKSTNWIEIAKFTAD</sequence>
<dbReference type="InterPro" id="IPR013517">
    <property type="entry name" value="FG-GAP"/>
</dbReference>
<dbReference type="InterPro" id="IPR013519">
    <property type="entry name" value="Int_alpha_beta-p"/>
</dbReference>
<dbReference type="InterPro" id="IPR028994">
    <property type="entry name" value="Integrin_alpha_N"/>
</dbReference>
<keyword evidence="1" id="KW-0732">Signal</keyword>
<protein>
    <submittedName>
        <fullName evidence="4">Uncharacterized protein</fullName>
    </submittedName>
</protein>
<keyword evidence="2" id="KW-0677">Repeat</keyword>
<proteinExistence type="predicted"/>
<name>X1JBM6_9ZZZZ</name>